<dbReference type="GO" id="GO:0005634">
    <property type="term" value="C:nucleus"/>
    <property type="evidence" value="ECO:0007669"/>
    <property type="project" value="TreeGrafter"/>
</dbReference>
<keyword evidence="4" id="KW-1185">Reference proteome</keyword>
<dbReference type="PANTHER" id="PTHR31398">
    <property type="entry name" value="MEIOTIC NUCLEAR DIVISION PROTEIN 1 HOMOLOG"/>
    <property type="match status" value="1"/>
</dbReference>
<sequence length="1057" mass="123601">MNLKNCFLSFDLISQKMSLNINKKQNYQTILGGIFSICFISLLILIVQNKVQILVNNSDIQANIINSKSSGDLAIDLSAQNFMFAVSIQQDDNSFSTNPYFIIKAEQKNYLFDQGVRNKNGQGAYQIQLEPCTIGHWQNIGQNYDWSSIFNNLGLGQWLCPVKNQVLHLQGDYTSQIFNFLKFSIYMCSQQLVQDYSWNPQCADQQTIANQLNRDGNFKVQFYHSNLIVNADQSQNQFYLNSEIFFEFIPTITYFESDIYFQQVSVSSDQSSFFQNNFEKNIFAQHQPGDFNFKTLQSSNQPELSKFYIRRNFYDLQYQAKYTKFYDILAFTGGFIYFGAVLVAILFSFFYQIQMKMLIHKSLQEQIKCKDLEKNQENKILNELEMIAFDCSQQLIGQNKNAENQSQSQEKQSKKQNSFEIIVLNDSNQNWKRKNTFTQRQRIRPTDSNGGQKIQNEDQVDEYFCCFKKFSIKSLSFSLKYILNYIFCNKMYCKDDYKKAQSNLDQIESDLDIVWILSQIKYIPLLIQGLVNLSYRNKSLEQIIKDFKIKCNPISEQNKTNHTQNNLQNQDAFQDCDEIQIEPLNSKNDVNPTTIYTENDEEKILVIKDGYHNKQVLATCDYAKNEQNDNKQRSNPNQEELIIEEDDVSELKSCQGNTCKQNIDLNHDHSTQVKELSKNNSFKQDNKSEKSNFYFKKVQILDIQNYVLKPKNKTMIENNFHGGAYLNAQNIQDGGRQKSLSINNVKKTQAGSKTSIMALEESDDNQNILQTYFLQSSNIQPNLKQSTMQSVSPQVNNKQNQQEDKLISFGQGQEEQSVQDDNLTEDQDKQQKNNCSDIKTFYLSEEKEKDQKMKISSDFPQNTAFQYQNNQVNYENENIQNNQKEQLLLFSLLESKNQSKDQDKILVDSPIKTFNELEKEEIQNQDLQFDQDEGEFVYTPKKQIHCHNLENNFNSNNNENQQNNQADIQMQIRNIKSRTNHKLDTLIEQREEYSEYSYQQNQRQQSFHQLDQTPLNKKSNNNSNKQIDVFIDEEKIEVKFKELNLNNIQSQQSKQDS</sequence>
<dbReference type="AlphaFoldDB" id="I7MM76"/>
<evidence type="ECO:0000313" key="3">
    <source>
        <dbReference type="EMBL" id="EAS04310.2"/>
    </source>
</evidence>
<evidence type="ECO:0000256" key="2">
    <source>
        <dbReference type="SAM" id="Phobius"/>
    </source>
</evidence>
<reference evidence="4" key="1">
    <citation type="journal article" date="2006" name="PLoS Biol.">
        <title>Macronuclear genome sequence of the ciliate Tetrahymena thermophila, a model eukaryote.</title>
        <authorList>
            <person name="Eisen J.A."/>
            <person name="Coyne R.S."/>
            <person name="Wu M."/>
            <person name="Wu D."/>
            <person name="Thiagarajan M."/>
            <person name="Wortman J.R."/>
            <person name="Badger J.H."/>
            <person name="Ren Q."/>
            <person name="Amedeo P."/>
            <person name="Jones K.M."/>
            <person name="Tallon L.J."/>
            <person name="Delcher A.L."/>
            <person name="Salzberg S.L."/>
            <person name="Silva J.C."/>
            <person name="Haas B.J."/>
            <person name="Majoros W.H."/>
            <person name="Farzad M."/>
            <person name="Carlton J.M."/>
            <person name="Smith R.K. Jr."/>
            <person name="Garg J."/>
            <person name="Pearlman R.E."/>
            <person name="Karrer K.M."/>
            <person name="Sun L."/>
            <person name="Manning G."/>
            <person name="Elde N.C."/>
            <person name="Turkewitz A.P."/>
            <person name="Asai D.J."/>
            <person name="Wilkes D.E."/>
            <person name="Wang Y."/>
            <person name="Cai H."/>
            <person name="Collins K."/>
            <person name="Stewart B.A."/>
            <person name="Lee S.R."/>
            <person name="Wilamowska K."/>
            <person name="Weinberg Z."/>
            <person name="Ruzzo W.L."/>
            <person name="Wloga D."/>
            <person name="Gaertig J."/>
            <person name="Frankel J."/>
            <person name="Tsao C.-C."/>
            <person name="Gorovsky M.A."/>
            <person name="Keeling P.J."/>
            <person name="Waller R.F."/>
            <person name="Patron N.J."/>
            <person name="Cherry J.M."/>
            <person name="Stover N.A."/>
            <person name="Krieger C.J."/>
            <person name="del Toro C."/>
            <person name="Ryder H.F."/>
            <person name="Williamson S.C."/>
            <person name="Barbeau R.A."/>
            <person name="Hamilton E.P."/>
            <person name="Orias E."/>
        </authorList>
    </citation>
    <scope>NUCLEOTIDE SEQUENCE [LARGE SCALE GENOMIC DNA]</scope>
    <source>
        <strain evidence="4">SB210</strain>
    </source>
</reference>
<protein>
    <submittedName>
        <fullName evidence="3">Transmembrane protein, putative</fullName>
    </submittedName>
</protein>
<dbReference type="PANTHER" id="PTHR31398:SF0">
    <property type="entry name" value="MEIOTIC NUCLEAR DIVISION PROTEIN 1 HOMOLOG"/>
    <property type="match status" value="1"/>
</dbReference>
<keyword evidence="2 3" id="KW-0812">Transmembrane</keyword>
<organism evidence="3 4">
    <name type="scientific">Tetrahymena thermophila (strain SB210)</name>
    <dbReference type="NCBI Taxonomy" id="312017"/>
    <lineage>
        <taxon>Eukaryota</taxon>
        <taxon>Sar</taxon>
        <taxon>Alveolata</taxon>
        <taxon>Ciliophora</taxon>
        <taxon>Intramacronucleata</taxon>
        <taxon>Oligohymenophorea</taxon>
        <taxon>Hymenostomatida</taxon>
        <taxon>Tetrahymenina</taxon>
        <taxon>Tetrahymenidae</taxon>
        <taxon>Tetrahymena</taxon>
    </lineage>
</organism>
<evidence type="ECO:0000313" key="4">
    <source>
        <dbReference type="Proteomes" id="UP000009168"/>
    </source>
</evidence>
<keyword evidence="2" id="KW-0472">Membrane</keyword>
<feature type="transmembrane region" description="Helical" evidence="2">
    <location>
        <begin position="27"/>
        <end position="47"/>
    </location>
</feature>
<feature type="transmembrane region" description="Helical" evidence="2">
    <location>
        <begin position="328"/>
        <end position="351"/>
    </location>
</feature>
<feature type="region of interest" description="Disordered" evidence="1">
    <location>
        <begin position="435"/>
        <end position="454"/>
    </location>
</feature>
<dbReference type="GeneID" id="7838365"/>
<name>I7MM76_TETTS</name>
<keyword evidence="2" id="KW-1133">Transmembrane helix</keyword>
<dbReference type="RefSeq" id="XP_001024555.2">
    <property type="nucleotide sequence ID" value="XM_001024555.2"/>
</dbReference>
<feature type="compositionally biased region" description="Polar residues" evidence="1">
    <location>
        <begin position="812"/>
        <end position="821"/>
    </location>
</feature>
<evidence type="ECO:0000256" key="1">
    <source>
        <dbReference type="SAM" id="MobiDB-lite"/>
    </source>
</evidence>
<accession>I7MM76</accession>
<feature type="region of interest" description="Disordered" evidence="1">
    <location>
        <begin position="812"/>
        <end position="832"/>
    </location>
</feature>
<dbReference type="KEGG" id="tet:TTHERM_00300280"/>
<dbReference type="Proteomes" id="UP000009168">
    <property type="component" value="Unassembled WGS sequence"/>
</dbReference>
<dbReference type="GO" id="GO:0007131">
    <property type="term" value="P:reciprocal meiotic recombination"/>
    <property type="evidence" value="ECO:0007669"/>
    <property type="project" value="TreeGrafter"/>
</dbReference>
<gene>
    <name evidence="3" type="ORF">TTHERM_00300280</name>
</gene>
<proteinExistence type="predicted"/>
<dbReference type="EMBL" id="GG662449">
    <property type="protein sequence ID" value="EAS04310.2"/>
    <property type="molecule type" value="Genomic_DNA"/>
</dbReference>
<dbReference type="InParanoid" id="I7MM76"/>